<gene>
    <name evidence="1" type="ordered locus">TUZN_0294</name>
</gene>
<dbReference type="Proteomes" id="UP000008138">
    <property type="component" value="Chromosome"/>
</dbReference>
<reference key="2">
    <citation type="submission" date="2011-03" db="EMBL/GenBank/DDBJ databases">
        <title>Complete genome sequence of the thermoacidophilic crenarchaeon Thermoproteus uzoniensis 768-20.</title>
        <authorList>
            <person name="Mardanov A.V."/>
            <person name="Gumerov V.M."/>
            <person name="Beletsky A.V."/>
            <person name="Prokofeva M.I."/>
            <person name="Bonch-Osmolovskaya E.A."/>
            <person name="Ravin N.V."/>
            <person name="Skryabin K.G."/>
        </authorList>
    </citation>
    <scope>NUCLEOTIDE SEQUENCE</scope>
    <source>
        <strain>768-20</strain>
    </source>
</reference>
<evidence type="ECO:0000313" key="2">
    <source>
        <dbReference type="Proteomes" id="UP000008138"/>
    </source>
</evidence>
<dbReference type="HOGENOM" id="CLU_1821118_0_0_2"/>
<name>F2L2C7_THEU7</name>
<proteinExistence type="predicted"/>
<accession>F2L2C7</accession>
<dbReference type="EMBL" id="CP002590">
    <property type="protein sequence ID" value="AEA11792.1"/>
    <property type="molecule type" value="Genomic_DNA"/>
</dbReference>
<evidence type="ECO:0008006" key="3">
    <source>
        <dbReference type="Google" id="ProtNLM"/>
    </source>
</evidence>
<dbReference type="AlphaFoldDB" id="F2L2C7"/>
<dbReference type="eggNOG" id="arCOG07746">
    <property type="taxonomic scope" value="Archaea"/>
</dbReference>
<evidence type="ECO:0000313" key="1">
    <source>
        <dbReference type="EMBL" id="AEA11792.1"/>
    </source>
</evidence>
<protein>
    <recommendedName>
        <fullName evidence="3">PaREP1 domain containing protein</fullName>
    </recommendedName>
</protein>
<reference evidence="1 2" key="1">
    <citation type="journal article" date="2011" name="J. Bacteriol.">
        <title>Complete genome sequence of the thermoacidophilic crenarchaeon Thermoproteus uzoniensis 768-20.</title>
        <authorList>
            <person name="Mardanov A.V."/>
            <person name="Gumerov V.M."/>
            <person name="Beletsky A.V."/>
            <person name="Prokofeva M.I."/>
            <person name="Bonch-Osmolovskaya E.A."/>
            <person name="Ravin N.V."/>
            <person name="Skryabin K.G."/>
        </authorList>
    </citation>
    <scope>NUCLEOTIDE SEQUENCE [LARGE SCALE GENOMIC DNA]</scope>
    <source>
        <strain evidence="1 2">768-20</strain>
    </source>
</reference>
<organism evidence="1 2">
    <name type="scientific">Thermoproteus uzoniensis (strain 768-20)</name>
    <dbReference type="NCBI Taxonomy" id="999630"/>
    <lineage>
        <taxon>Archaea</taxon>
        <taxon>Thermoproteota</taxon>
        <taxon>Thermoprotei</taxon>
        <taxon>Thermoproteales</taxon>
        <taxon>Thermoproteaceae</taxon>
        <taxon>Thermoproteus</taxon>
    </lineage>
</organism>
<dbReference type="STRING" id="999630.TUZN_0294"/>
<dbReference type="KEGG" id="tuz:TUZN_0294"/>
<sequence length="141" mass="16387">MWDDVRRAVEAIEEQSEYERSVKAFALKVLDSCKRSGDRLTLACCLKLFIEIGIQMRYMRRFPPEARLDVLKRRGRRGVSFNMSMLERSGLPGPYKRRVLRTYLKVSSYVHPSPEAMTGDMPDDLVTEVFEVLSLLYSFRG</sequence>
<keyword evidence="2" id="KW-1185">Reference proteome</keyword>